<reference evidence="1" key="3">
    <citation type="journal article" date="2018" name="Nature">
        <title>A major lineage of non-tailed dsDNA viruses as unrecognized killers of marine bacteria.</title>
        <authorList>
            <person name="Kauffman K.M."/>
            <person name="Hussain F.A."/>
            <person name="Yang J."/>
            <person name="Arevalo P."/>
            <person name="Brown J.M."/>
            <person name="Chang W.K."/>
            <person name="VanInsberghe D."/>
            <person name="Elsherbini J."/>
            <person name="Sharma R.S."/>
            <person name="Cutler M.B."/>
            <person name="Kelly L."/>
            <person name="Polz M.F."/>
        </authorList>
    </citation>
    <scope>NUCLEOTIDE SEQUENCE</scope>
    <source>
        <strain evidence="1">10N.222.48.A2</strain>
    </source>
</reference>
<evidence type="ECO:0000313" key="1">
    <source>
        <dbReference type="EMBL" id="PMP17761.1"/>
    </source>
</evidence>
<evidence type="ECO:0000313" key="3">
    <source>
        <dbReference type="Proteomes" id="UP000235579"/>
    </source>
</evidence>
<dbReference type="AlphaFoldDB" id="A0A2N7NN81"/>
<dbReference type="Proteomes" id="UP000308018">
    <property type="component" value="Unassembled WGS sequence"/>
</dbReference>
<reference evidence="1" key="2">
    <citation type="submission" date="2016-07" db="EMBL/GenBank/DDBJ databases">
        <authorList>
            <person name="Wan K."/>
            <person name="Booth B."/>
            <person name="Spirohn K."/>
            <person name="Hao T."/>
            <person name="Hu Y."/>
            <person name="Calderwood M."/>
            <person name="Hill D."/>
            <person name="Mohr S."/>
            <person name="Vidal M."/>
            <person name="Celniker S."/>
            <person name="Perrimon N."/>
        </authorList>
    </citation>
    <scope>NUCLEOTIDE SEQUENCE</scope>
    <source>
        <strain evidence="1">10N.222.48.A2</strain>
    </source>
</reference>
<dbReference type="EMBL" id="SYVV01000043">
    <property type="protein sequence ID" value="TKG27999.1"/>
    <property type="molecule type" value="Genomic_DNA"/>
</dbReference>
<accession>A0A2N7NN81</accession>
<sequence>MQDADLRTVIMNGQFTTRIGSFKIGNILATKKFRSWYTEECIAEIEEFLEMHVRGYCGDISEFPNHSDSSNFYNALYNSGLVISSFTVDNKGIVICTDLDTCLTTLMLSQEPRHLLGYQQSKKSYLVVGDRLLGYVDYDLFDGTQVLYSADCSYCDTEKKTSLVEPKLCEVSRDVVWDSKELQAIGLKVSNVGEFHIVKSTFM</sequence>
<reference evidence="2 4" key="4">
    <citation type="submission" date="2019-04" db="EMBL/GenBank/DDBJ databases">
        <title>A reverse ecology approach based on a biological definition of microbial populations.</title>
        <authorList>
            <person name="Arevalo P."/>
            <person name="Vaninsberghe D."/>
            <person name="Elsherbini J."/>
            <person name="Gore J."/>
            <person name="Polz M."/>
        </authorList>
    </citation>
    <scope>NUCLEOTIDE SEQUENCE [LARGE SCALE GENOMIC DNA]</scope>
    <source>
        <strain evidence="2 4">10N.222.45.A8</strain>
    </source>
</reference>
<name>A0A2N7NN81_9VIBR</name>
<dbReference type="RefSeq" id="WP_102257408.1">
    <property type="nucleotide sequence ID" value="NZ_MDBG01000002.1"/>
</dbReference>
<evidence type="ECO:0000313" key="2">
    <source>
        <dbReference type="EMBL" id="TKG27999.1"/>
    </source>
</evidence>
<organism evidence="1 3">
    <name type="scientific">Vibrio tasmaniensis</name>
    <dbReference type="NCBI Taxonomy" id="212663"/>
    <lineage>
        <taxon>Bacteria</taxon>
        <taxon>Pseudomonadati</taxon>
        <taxon>Pseudomonadota</taxon>
        <taxon>Gammaproteobacteria</taxon>
        <taxon>Vibrionales</taxon>
        <taxon>Vibrionaceae</taxon>
        <taxon>Vibrio</taxon>
    </lineage>
</organism>
<dbReference type="Proteomes" id="UP000235579">
    <property type="component" value="Unassembled WGS sequence"/>
</dbReference>
<protein>
    <submittedName>
        <fullName evidence="1">Uncharacterized protein</fullName>
    </submittedName>
</protein>
<comment type="caution">
    <text evidence="1">The sequence shown here is derived from an EMBL/GenBank/DDBJ whole genome shotgun (WGS) entry which is preliminary data.</text>
</comment>
<proteinExistence type="predicted"/>
<dbReference type="EMBL" id="MDBP01000014">
    <property type="protein sequence ID" value="PMP17761.1"/>
    <property type="molecule type" value="Genomic_DNA"/>
</dbReference>
<reference evidence="3" key="1">
    <citation type="submission" date="2016-07" db="EMBL/GenBank/DDBJ databases">
        <title>Nontailed viruses are major unrecognized killers of bacteria in the ocean.</title>
        <authorList>
            <person name="Kauffman K."/>
            <person name="Hussain F."/>
            <person name="Yang J."/>
            <person name="Arevalo P."/>
            <person name="Brown J."/>
            <person name="Cutler M."/>
            <person name="Kelly L."/>
            <person name="Polz M.F."/>
        </authorList>
    </citation>
    <scope>NUCLEOTIDE SEQUENCE [LARGE SCALE GENOMIC DNA]</scope>
    <source>
        <strain evidence="3">10N.222.48.A2</strain>
    </source>
</reference>
<gene>
    <name evidence="1" type="ORF">BCS92_04975</name>
    <name evidence="2" type="ORF">FC057_22695</name>
</gene>
<evidence type="ECO:0000313" key="4">
    <source>
        <dbReference type="Proteomes" id="UP000308018"/>
    </source>
</evidence>